<dbReference type="Proteomes" id="UP001589619">
    <property type="component" value="Unassembled WGS sequence"/>
</dbReference>
<evidence type="ECO:0000259" key="6">
    <source>
        <dbReference type="Pfam" id="PF21467"/>
    </source>
</evidence>
<dbReference type="InterPro" id="IPR048913">
    <property type="entry name" value="BetaGal_gal-bd"/>
</dbReference>
<evidence type="ECO:0000259" key="5">
    <source>
        <dbReference type="Pfam" id="PF21317"/>
    </source>
</evidence>
<evidence type="ECO:0000259" key="4">
    <source>
        <dbReference type="Pfam" id="PF01301"/>
    </source>
</evidence>
<evidence type="ECO:0000313" key="8">
    <source>
        <dbReference type="Proteomes" id="UP001589619"/>
    </source>
</evidence>
<name>A0ABV5VQK4_9BACL</name>
<dbReference type="RefSeq" id="WP_344906820.1">
    <property type="nucleotide sequence ID" value="NZ_BAAAYO010000005.1"/>
</dbReference>
<evidence type="ECO:0000256" key="2">
    <source>
        <dbReference type="ARBA" id="ARBA00022801"/>
    </source>
</evidence>
<dbReference type="PIRSF" id="PIRSF006336">
    <property type="entry name" value="B-gal"/>
    <property type="match status" value="1"/>
</dbReference>
<dbReference type="EC" id="3.2.1.23" evidence="7"/>
<proteinExistence type="inferred from homology"/>
<dbReference type="GO" id="GO:0004565">
    <property type="term" value="F:beta-galactosidase activity"/>
    <property type="evidence" value="ECO:0007669"/>
    <property type="project" value="UniProtKB-EC"/>
</dbReference>
<evidence type="ECO:0000313" key="7">
    <source>
        <dbReference type="EMBL" id="MFB9750559.1"/>
    </source>
</evidence>
<dbReference type="PRINTS" id="PR00742">
    <property type="entry name" value="GLHYDRLASE35"/>
</dbReference>
<dbReference type="Gene3D" id="3.20.20.80">
    <property type="entry name" value="Glycosidases"/>
    <property type="match status" value="1"/>
</dbReference>
<dbReference type="Pfam" id="PF01301">
    <property type="entry name" value="Glyco_hydro_35"/>
    <property type="match status" value="1"/>
</dbReference>
<gene>
    <name evidence="7" type="ORF">ACFFNY_03155</name>
</gene>
<evidence type="ECO:0000256" key="3">
    <source>
        <dbReference type="ARBA" id="ARBA00023295"/>
    </source>
</evidence>
<accession>A0ABV5VQK4</accession>
<dbReference type="Pfam" id="PF21317">
    <property type="entry name" value="BetaGal_ABD_1"/>
    <property type="match status" value="1"/>
</dbReference>
<dbReference type="InterPro" id="IPR019801">
    <property type="entry name" value="Glyco_hydro_35_CS"/>
</dbReference>
<comment type="caution">
    <text evidence="7">The sequence shown here is derived from an EMBL/GenBank/DDBJ whole genome shotgun (WGS) entry which is preliminary data.</text>
</comment>
<dbReference type="EMBL" id="JBHMAG010000003">
    <property type="protein sequence ID" value="MFB9750559.1"/>
    <property type="molecule type" value="Genomic_DNA"/>
</dbReference>
<keyword evidence="8" id="KW-1185">Reference proteome</keyword>
<feature type="domain" description="Beta-galactosidase 1-like first all-beta" evidence="5">
    <location>
        <begin position="371"/>
        <end position="481"/>
    </location>
</feature>
<dbReference type="Gene3D" id="2.60.120.260">
    <property type="entry name" value="Galactose-binding domain-like"/>
    <property type="match status" value="2"/>
</dbReference>
<organism evidence="7 8">
    <name type="scientific">Paenibacillus hodogayensis</name>
    <dbReference type="NCBI Taxonomy" id="279208"/>
    <lineage>
        <taxon>Bacteria</taxon>
        <taxon>Bacillati</taxon>
        <taxon>Bacillota</taxon>
        <taxon>Bacilli</taxon>
        <taxon>Bacillales</taxon>
        <taxon>Paenibacillaceae</taxon>
        <taxon>Paenibacillus</taxon>
    </lineage>
</organism>
<feature type="domain" description="Glycoside hydrolase 35 catalytic" evidence="4">
    <location>
        <begin position="10"/>
        <end position="326"/>
    </location>
</feature>
<dbReference type="InterPro" id="IPR031330">
    <property type="entry name" value="Gly_Hdrlase_35_cat"/>
</dbReference>
<dbReference type="InterPro" id="IPR048912">
    <property type="entry name" value="BetaGal1-like_ABD1"/>
</dbReference>
<dbReference type="Pfam" id="PF21467">
    <property type="entry name" value="BetaGal_gal-bd"/>
    <property type="match status" value="1"/>
</dbReference>
<protein>
    <submittedName>
        <fullName evidence="7">Beta-galactosidase</fullName>
        <ecNumber evidence="7">3.2.1.23</ecNumber>
    </submittedName>
</protein>
<dbReference type="InterPro" id="IPR026283">
    <property type="entry name" value="B-gal_1-like"/>
</dbReference>
<dbReference type="PANTHER" id="PTHR23421">
    <property type="entry name" value="BETA-GALACTOSIDASE RELATED"/>
    <property type="match status" value="1"/>
</dbReference>
<sequence>MARLETQNGQFWYDGKPLRILSGAVHYFRTVPEYWRDRLTKLKACGFNTVETYVAWNVHEPKPGQFCFEGMADIEQFLRLADELGLYAIVRPSPYICAEWEFGGLPAWLLADSNMQLRCFHEPFLDCVEAYYDVLLPKLVPFLSVNGGPIIAVQIENEYGSYGNDKRYLDFLRQSLLKRGIDALLFTSDGPLDAMLQGGTLPGVLATVNFGSRPVEAFAKLREYQADEPVVCMEFWNGWFDHWGEHHHTRSADQVTAVLEEMLRQDGSVNFYMFHGGTNFGFWNGANCPEPDQYQPTITSYDYDVLLTEAGDPTDKFYAVREVLSRYVELPALQLPDPVEKRAYGPIPMTAGAGLFASLDALSEPVESVYPLPMEKLGQNYGFILYETRISGPRPAHELNLQDVHDRAHIFVDGLFLGVIERWNRDAKISFEVPKEGVKLSILVENMGRINYGTYMKDPKGITEGVRFGYQYLYDWTIRPLPLDDLSGLAWSGIETGPTPAFYKGKLHTEQIADTYLYLEGWTKGVVWVNGFNLGRYWSRGPQKSLYVPAPLLRQGENEIVVFELDGTESANIEFKAVPDLGDTVPPPK</sequence>
<evidence type="ECO:0000256" key="1">
    <source>
        <dbReference type="ARBA" id="ARBA00009809"/>
    </source>
</evidence>
<dbReference type="InterPro" id="IPR008979">
    <property type="entry name" value="Galactose-bd-like_sf"/>
</dbReference>
<feature type="domain" description="Beta-galactosidase galactose-binding" evidence="6">
    <location>
        <begin position="500"/>
        <end position="558"/>
    </location>
</feature>
<dbReference type="PROSITE" id="PS01182">
    <property type="entry name" value="GLYCOSYL_HYDROL_F35"/>
    <property type="match status" value="1"/>
</dbReference>
<dbReference type="SUPFAM" id="SSF51445">
    <property type="entry name" value="(Trans)glycosidases"/>
    <property type="match status" value="1"/>
</dbReference>
<dbReference type="InterPro" id="IPR017853">
    <property type="entry name" value="GH"/>
</dbReference>
<keyword evidence="3 7" id="KW-0326">Glycosidase</keyword>
<comment type="similarity">
    <text evidence="1">Belongs to the glycosyl hydrolase 35 family.</text>
</comment>
<keyword evidence="2 7" id="KW-0378">Hydrolase</keyword>
<reference evidence="7 8" key="1">
    <citation type="submission" date="2024-09" db="EMBL/GenBank/DDBJ databases">
        <authorList>
            <person name="Sun Q."/>
            <person name="Mori K."/>
        </authorList>
    </citation>
    <scope>NUCLEOTIDE SEQUENCE [LARGE SCALE GENOMIC DNA]</scope>
    <source>
        <strain evidence="7 8">JCM 12520</strain>
    </source>
</reference>
<dbReference type="InterPro" id="IPR001944">
    <property type="entry name" value="Glycoside_Hdrlase_35"/>
</dbReference>
<dbReference type="SUPFAM" id="SSF49785">
    <property type="entry name" value="Galactose-binding domain-like"/>
    <property type="match status" value="1"/>
</dbReference>